<dbReference type="Proteomes" id="UP000886653">
    <property type="component" value="Unassembled WGS sequence"/>
</dbReference>
<dbReference type="SUPFAM" id="SSF48264">
    <property type="entry name" value="Cytochrome P450"/>
    <property type="match status" value="1"/>
</dbReference>
<keyword evidence="9" id="KW-1185">Reference proteome</keyword>
<evidence type="ECO:0000256" key="1">
    <source>
        <dbReference type="ARBA" id="ARBA00001971"/>
    </source>
</evidence>
<dbReference type="Gene3D" id="1.10.630.10">
    <property type="entry name" value="Cytochrome P450"/>
    <property type="match status" value="1"/>
</dbReference>
<dbReference type="CDD" id="cd00302">
    <property type="entry name" value="cytochrome_P450"/>
    <property type="match status" value="1"/>
</dbReference>
<dbReference type="AlphaFoldDB" id="A0A9P6NYN6"/>
<dbReference type="InterPro" id="IPR050121">
    <property type="entry name" value="Cytochrome_P450_monoxygenase"/>
</dbReference>
<keyword evidence="4 7" id="KW-0560">Oxidoreductase</keyword>
<dbReference type="Pfam" id="PF00067">
    <property type="entry name" value="p450"/>
    <property type="match status" value="1"/>
</dbReference>
<dbReference type="OrthoDB" id="2789670at2759"/>
<comment type="caution">
    <text evidence="8">The sequence shown here is derived from an EMBL/GenBank/DDBJ whole genome shotgun (WGS) entry which is preliminary data.</text>
</comment>
<sequence>MTAHQQHCLAGTTMAASTTTTATTIHSALGCLAVRRDTQAQLRSEISKTVEEGCIPSCEAAVLRGLPLLQAFIEEVMRLFPTFPFLSRVAVKDLVMADGRHIPKGQALYINIYGVNRDSEVYESPETFDPTRFLNREPTSYWPKYGHASFGAGRRSCPGSEFAMKAISVTLCRLIYCYDIKFPVDVNPSMDLLKPVLVGAEQHTHFPNLIFSPLRDPSELL</sequence>
<dbReference type="PRINTS" id="PR00463">
    <property type="entry name" value="EP450I"/>
</dbReference>
<evidence type="ECO:0000256" key="3">
    <source>
        <dbReference type="ARBA" id="ARBA00022723"/>
    </source>
</evidence>
<comment type="cofactor">
    <cofactor evidence="1 6">
        <name>heme</name>
        <dbReference type="ChEBI" id="CHEBI:30413"/>
    </cofactor>
</comment>
<dbReference type="GO" id="GO:0020037">
    <property type="term" value="F:heme binding"/>
    <property type="evidence" value="ECO:0007669"/>
    <property type="project" value="InterPro"/>
</dbReference>
<evidence type="ECO:0000256" key="2">
    <source>
        <dbReference type="ARBA" id="ARBA00010617"/>
    </source>
</evidence>
<dbReference type="InterPro" id="IPR002401">
    <property type="entry name" value="Cyt_P450_E_grp-I"/>
</dbReference>
<dbReference type="InterPro" id="IPR017972">
    <property type="entry name" value="Cyt_P450_CS"/>
</dbReference>
<dbReference type="PANTHER" id="PTHR24305:SF166">
    <property type="entry name" value="CYTOCHROME P450 12A4, MITOCHONDRIAL-RELATED"/>
    <property type="match status" value="1"/>
</dbReference>
<gene>
    <name evidence="8" type="ORF">CROQUDRAFT_103277</name>
</gene>
<evidence type="ECO:0000313" key="8">
    <source>
        <dbReference type="EMBL" id="KAG0151906.1"/>
    </source>
</evidence>
<evidence type="ECO:0000256" key="5">
    <source>
        <dbReference type="ARBA" id="ARBA00023004"/>
    </source>
</evidence>
<evidence type="ECO:0000313" key="9">
    <source>
        <dbReference type="Proteomes" id="UP000886653"/>
    </source>
</evidence>
<dbReference type="GO" id="GO:0004497">
    <property type="term" value="F:monooxygenase activity"/>
    <property type="evidence" value="ECO:0007669"/>
    <property type="project" value="UniProtKB-KW"/>
</dbReference>
<evidence type="ECO:0000256" key="6">
    <source>
        <dbReference type="PIRSR" id="PIRSR602401-1"/>
    </source>
</evidence>
<dbReference type="EMBL" id="MU167210">
    <property type="protein sequence ID" value="KAG0151906.1"/>
    <property type="molecule type" value="Genomic_DNA"/>
</dbReference>
<evidence type="ECO:0000256" key="7">
    <source>
        <dbReference type="RuleBase" id="RU000461"/>
    </source>
</evidence>
<dbReference type="InterPro" id="IPR001128">
    <property type="entry name" value="Cyt_P450"/>
</dbReference>
<dbReference type="GO" id="GO:0005506">
    <property type="term" value="F:iron ion binding"/>
    <property type="evidence" value="ECO:0007669"/>
    <property type="project" value="InterPro"/>
</dbReference>
<reference evidence="8" key="1">
    <citation type="submission" date="2013-11" db="EMBL/GenBank/DDBJ databases">
        <title>Genome sequence of the fusiform rust pathogen reveals effectors for host alternation and coevolution with pine.</title>
        <authorList>
            <consortium name="DOE Joint Genome Institute"/>
            <person name="Smith K."/>
            <person name="Pendleton A."/>
            <person name="Kubisiak T."/>
            <person name="Anderson C."/>
            <person name="Salamov A."/>
            <person name="Aerts A."/>
            <person name="Riley R."/>
            <person name="Clum A."/>
            <person name="Lindquist E."/>
            <person name="Ence D."/>
            <person name="Campbell M."/>
            <person name="Kronenberg Z."/>
            <person name="Feau N."/>
            <person name="Dhillon B."/>
            <person name="Hamelin R."/>
            <person name="Burleigh J."/>
            <person name="Smith J."/>
            <person name="Yandell M."/>
            <person name="Nelson C."/>
            <person name="Grigoriev I."/>
            <person name="Davis J."/>
        </authorList>
    </citation>
    <scope>NUCLEOTIDE SEQUENCE</scope>
    <source>
        <strain evidence="8">G11</strain>
    </source>
</reference>
<dbReference type="PROSITE" id="PS00086">
    <property type="entry name" value="CYTOCHROME_P450"/>
    <property type="match status" value="1"/>
</dbReference>
<feature type="binding site" description="axial binding residue" evidence="6">
    <location>
        <position position="157"/>
    </location>
    <ligand>
        <name>heme</name>
        <dbReference type="ChEBI" id="CHEBI:30413"/>
    </ligand>
    <ligandPart>
        <name>Fe</name>
        <dbReference type="ChEBI" id="CHEBI:18248"/>
    </ligandPart>
</feature>
<keyword evidence="3 6" id="KW-0479">Metal-binding</keyword>
<evidence type="ECO:0008006" key="10">
    <source>
        <dbReference type="Google" id="ProtNLM"/>
    </source>
</evidence>
<protein>
    <recommendedName>
        <fullName evidence="10">Cytochrome P450</fullName>
    </recommendedName>
</protein>
<keyword evidence="6 7" id="KW-0349">Heme</keyword>
<keyword evidence="7" id="KW-0503">Monooxygenase</keyword>
<proteinExistence type="inferred from homology"/>
<accession>A0A9P6NYN6</accession>
<dbReference type="PANTHER" id="PTHR24305">
    <property type="entry name" value="CYTOCHROME P450"/>
    <property type="match status" value="1"/>
</dbReference>
<name>A0A9P6NYN6_9BASI</name>
<evidence type="ECO:0000256" key="4">
    <source>
        <dbReference type="ARBA" id="ARBA00023002"/>
    </source>
</evidence>
<organism evidence="8 9">
    <name type="scientific">Cronartium quercuum f. sp. fusiforme G11</name>
    <dbReference type="NCBI Taxonomy" id="708437"/>
    <lineage>
        <taxon>Eukaryota</taxon>
        <taxon>Fungi</taxon>
        <taxon>Dikarya</taxon>
        <taxon>Basidiomycota</taxon>
        <taxon>Pucciniomycotina</taxon>
        <taxon>Pucciniomycetes</taxon>
        <taxon>Pucciniales</taxon>
        <taxon>Coleosporiaceae</taxon>
        <taxon>Cronartium</taxon>
    </lineage>
</organism>
<dbReference type="PRINTS" id="PR00385">
    <property type="entry name" value="P450"/>
</dbReference>
<dbReference type="InterPro" id="IPR036396">
    <property type="entry name" value="Cyt_P450_sf"/>
</dbReference>
<keyword evidence="5 6" id="KW-0408">Iron</keyword>
<comment type="similarity">
    <text evidence="2 7">Belongs to the cytochrome P450 family.</text>
</comment>
<dbReference type="GO" id="GO:0016705">
    <property type="term" value="F:oxidoreductase activity, acting on paired donors, with incorporation or reduction of molecular oxygen"/>
    <property type="evidence" value="ECO:0007669"/>
    <property type="project" value="InterPro"/>
</dbReference>